<proteinExistence type="predicted"/>
<gene>
    <name evidence="2" type="ORF">GALMADRAFT_216621</name>
</gene>
<feature type="region of interest" description="Disordered" evidence="1">
    <location>
        <begin position="260"/>
        <end position="366"/>
    </location>
</feature>
<feature type="compositionally biased region" description="Basic and acidic residues" evidence="1">
    <location>
        <begin position="218"/>
        <end position="228"/>
    </location>
</feature>
<protein>
    <submittedName>
        <fullName evidence="2">Uncharacterized protein</fullName>
    </submittedName>
</protein>
<dbReference type="AlphaFoldDB" id="A0A067SAW9"/>
<feature type="compositionally biased region" description="Basic and acidic residues" evidence="1">
    <location>
        <begin position="447"/>
        <end position="456"/>
    </location>
</feature>
<keyword evidence="3" id="KW-1185">Reference proteome</keyword>
<dbReference type="Proteomes" id="UP000027222">
    <property type="component" value="Unassembled WGS sequence"/>
</dbReference>
<feature type="compositionally biased region" description="Acidic residues" evidence="1">
    <location>
        <begin position="266"/>
        <end position="277"/>
    </location>
</feature>
<evidence type="ECO:0000313" key="3">
    <source>
        <dbReference type="Proteomes" id="UP000027222"/>
    </source>
</evidence>
<reference evidence="3" key="1">
    <citation type="journal article" date="2014" name="Proc. Natl. Acad. Sci. U.S.A.">
        <title>Extensive sampling of basidiomycete genomes demonstrates inadequacy of the white-rot/brown-rot paradigm for wood decay fungi.</title>
        <authorList>
            <person name="Riley R."/>
            <person name="Salamov A.A."/>
            <person name="Brown D.W."/>
            <person name="Nagy L.G."/>
            <person name="Floudas D."/>
            <person name="Held B.W."/>
            <person name="Levasseur A."/>
            <person name="Lombard V."/>
            <person name="Morin E."/>
            <person name="Otillar R."/>
            <person name="Lindquist E.A."/>
            <person name="Sun H."/>
            <person name="LaButti K.M."/>
            <person name="Schmutz J."/>
            <person name="Jabbour D."/>
            <person name="Luo H."/>
            <person name="Baker S.E."/>
            <person name="Pisabarro A.G."/>
            <person name="Walton J.D."/>
            <person name="Blanchette R.A."/>
            <person name="Henrissat B."/>
            <person name="Martin F."/>
            <person name="Cullen D."/>
            <person name="Hibbett D.S."/>
            <person name="Grigoriev I.V."/>
        </authorList>
    </citation>
    <scope>NUCLEOTIDE SEQUENCE [LARGE SCALE GENOMIC DNA]</scope>
    <source>
        <strain evidence="3">CBS 339.88</strain>
    </source>
</reference>
<feature type="compositionally biased region" description="Basic and acidic residues" evidence="1">
    <location>
        <begin position="298"/>
        <end position="310"/>
    </location>
</feature>
<dbReference type="HOGENOM" id="CLU_553259_0_0_1"/>
<feature type="region of interest" description="Disordered" evidence="1">
    <location>
        <begin position="402"/>
        <end position="493"/>
    </location>
</feature>
<dbReference type="EMBL" id="KL142417">
    <property type="protein sequence ID" value="KDR67117.1"/>
    <property type="molecule type" value="Genomic_DNA"/>
</dbReference>
<sequence length="493" mass="52904">MAITPSSTSFKVQVARYRPAGVQAKAEAEACDADEAHSGTIRESQSTLKRTKPPSEKIIHPGIISTPTAIKRKRKWKGKSTDNTRTPRDVEEPGEEEEPEPAPTVVRGAVAEAAPAKLGLDLGQEQRLREGEGLGRYDAGEHASNIPYVDDTAIIVDYGGPAGEPDGEVVLIDNDDAGVVGVVIEGNPKIKISMRAALGRTGIRGGGLQSDAPFLSSHPREEEEGHGVEDEETAKAWTVRVNGMTLLGFIFRAVINGDVDPNPNASDDEEDSGDSDDGFGNRPRRQATARQILQSSSTEDHDHESERMDVDDVDDGDGTVVRVKKVKRERDGDDDGGSRSVDGLEEERFLEVRDGGGGAGVGANDHADELLDHGREVGGVDQNQRHGGIVHNGRVDDCACAEGQANSRSDDERAETPAAGVDESTVDNGDVDRTHDEEADDQPLRALQHEVEREVELWTYGNGPVVEGDNERNGAGDTPAEDWVEGPWKTTTA</sequence>
<evidence type="ECO:0000256" key="1">
    <source>
        <dbReference type="SAM" id="MobiDB-lite"/>
    </source>
</evidence>
<accession>A0A067SAW9</accession>
<organism evidence="2 3">
    <name type="scientific">Galerina marginata (strain CBS 339.88)</name>
    <dbReference type="NCBI Taxonomy" id="685588"/>
    <lineage>
        <taxon>Eukaryota</taxon>
        <taxon>Fungi</taxon>
        <taxon>Dikarya</taxon>
        <taxon>Basidiomycota</taxon>
        <taxon>Agaricomycotina</taxon>
        <taxon>Agaricomycetes</taxon>
        <taxon>Agaricomycetidae</taxon>
        <taxon>Agaricales</taxon>
        <taxon>Agaricineae</taxon>
        <taxon>Strophariaceae</taxon>
        <taxon>Galerina</taxon>
    </lineage>
</organism>
<name>A0A067SAW9_GALM3</name>
<feature type="compositionally biased region" description="Basic and acidic residues" evidence="1">
    <location>
        <begin position="79"/>
        <end position="91"/>
    </location>
</feature>
<feature type="region of interest" description="Disordered" evidence="1">
    <location>
        <begin position="28"/>
        <end position="104"/>
    </location>
</feature>
<evidence type="ECO:0000313" key="2">
    <source>
        <dbReference type="EMBL" id="KDR67117.1"/>
    </source>
</evidence>
<feature type="region of interest" description="Disordered" evidence="1">
    <location>
        <begin position="202"/>
        <end position="232"/>
    </location>
</feature>